<proteinExistence type="predicted"/>
<accession>A0ABN1HY62</accession>
<sequence length="283" mass="30614">MAKTQITPLTYATDDNSLLLLCADPAACARGTTDFVFDWRDPNQWGGALPVAGAPLPLRDFQNLALDKSAILVRDQQIMAPYVYGTQAHISDGKGLTSANGGTVGYALRRSGQQMNRAASPVAEGFRSFYLDVWVILRGEASQFARGISGRGQASTVEYGFGVDHTTGNVVEWVSGRVLAHDRAFGTLLHLGLSLDFDVQGDTTTARTFCDGVEIVGGAAYPRPSAWPDTQGYFDFVGLAGWGLAPLTLVRTSRTFTAWPGQGRLDPMDLHQDEERGRSRLLL</sequence>
<name>A0ABN1HY62_9SPHN</name>
<keyword evidence="2" id="KW-1185">Reference proteome</keyword>
<reference evidence="1 2" key="1">
    <citation type="journal article" date="2019" name="Int. J. Syst. Evol. Microbiol.">
        <title>The Global Catalogue of Microorganisms (GCM) 10K type strain sequencing project: providing services to taxonomists for standard genome sequencing and annotation.</title>
        <authorList>
            <consortium name="The Broad Institute Genomics Platform"/>
            <consortium name="The Broad Institute Genome Sequencing Center for Infectious Disease"/>
            <person name="Wu L."/>
            <person name="Ma J."/>
        </authorList>
    </citation>
    <scope>NUCLEOTIDE SEQUENCE [LARGE SCALE GENOMIC DNA]</scope>
    <source>
        <strain evidence="1 2">JCM 14603</strain>
    </source>
</reference>
<dbReference type="RefSeq" id="WP_163958396.1">
    <property type="nucleotide sequence ID" value="NZ_BAAAES010000009.1"/>
</dbReference>
<evidence type="ECO:0008006" key="3">
    <source>
        <dbReference type="Google" id="ProtNLM"/>
    </source>
</evidence>
<comment type="caution">
    <text evidence="1">The sequence shown here is derived from an EMBL/GenBank/DDBJ whole genome shotgun (WGS) entry which is preliminary data.</text>
</comment>
<evidence type="ECO:0000313" key="2">
    <source>
        <dbReference type="Proteomes" id="UP001500238"/>
    </source>
</evidence>
<dbReference type="EMBL" id="BAAAES010000009">
    <property type="protein sequence ID" value="GAA0672651.1"/>
    <property type="molecule type" value="Genomic_DNA"/>
</dbReference>
<organism evidence="1 2">
    <name type="scientific">Sphingomonas insulae</name>
    <dbReference type="NCBI Taxonomy" id="424800"/>
    <lineage>
        <taxon>Bacteria</taxon>
        <taxon>Pseudomonadati</taxon>
        <taxon>Pseudomonadota</taxon>
        <taxon>Alphaproteobacteria</taxon>
        <taxon>Sphingomonadales</taxon>
        <taxon>Sphingomonadaceae</taxon>
        <taxon>Sphingomonas</taxon>
    </lineage>
</organism>
<evidence type="ECO:0000313" key="1">
    <source>
        <dbReference type="EMBL" id="GAA0672651.1"/>
    </source>
</evidence>
<protein>
    <recommendedName>
        <fullName evidence="3">Concanavalin A-like lectin/glucanases superfamily protein</fullName>
    </recommendedName>
</protein>
<dbReference type="Proteomes" id="UP001500238">
    <property type="component" value="Unassembled WGS sequence"/>
</dbReference>
<gene>
    <name evidence="1" type="ORF">GCM10009102_24960</name>
</gene>